<keyword evidence="6 8" id="KW-0539">Nucleus</keyword>
<evidence type="ECO:0000256" key="5">
    <source>
        <dbReference type="ARBA" id="ARBA00023187"/>
    </source>
</evidence>
<dbReference type="CDD" id="cd12231">
    <property type="entry name" value="RRM2_U2AF65"/>
    <property type="match status" value="1"/>
</dbReference>
<dbReference type="FunFam" id="3.30.70.330:FF:000097">
    <property type="entry name" value="U2 snRNP auxiliary factor large subunit"/>
    <property type="match status" value="1"/>
</dbReference>
<dbReference type="PANTHER" id="PTHR23139">
    <property type="entry name" value="RNA-BINDING PROTEIN"/>
    <property type="match status" value="1"/>
</dbReference>
<evidence type="ECO:0000256" key="7">
    <source>
        <dbReference type="PROSITE-ProRule" id="PRU00176"/>
    </source>
</evidence>
<dbReference type="NCBIfam" id="TIGR01642">
    <property type="entry name" value="U2AF_lg"/>
    <property type="match status" value="1"/>
</dbReference>
<keyword evidence="5 8" id="KW-0508">mRNA splicing</keyword>
<dbReference type="CDD" id="cd12232">
    <property type="entry name" value="RRM3_U2AF65"/>
    <property type="match status" value="1"/>
</dbReference>
<dbReference type="GO" id="GO:0000245">
    <property type="term" value="P:spliceosomal complex assembly"/>
    <property type="evidence" value="ECO:0007669"/>
    <property type="project" value="EnsemblFungi"/>
</dbReference>
<dbReference type="GO" id="GO:0003723">
    <property type="term" value="F:RNA binding"/>
    <property type="evidence" value="ECO:0007669"/>
    <property type="project" value="UniProtKB-UniRule"/>
</dbReference>
<dbReference type="STRING" id="1198029.A0A1U7LI35"/>
<dbReference type="AlphaFoldDB" id="A0A1U7LI35"/>
<comment type="function">
    <text evidence="8">Necessary for the splicing of pre-mRNA.</text>
</comment>
<proteinExistence type="inferred from homology"/>
<comment type="similarity">
    <text evidence="8">Belongs to the splicing factor SR family.</text>
</comment>
<accession>A0A1U7LI35</accession>
<protein>
    <recommendedName>
        <fullName evidence="8">Splicing factor U2AF subunit</fullName>
    </recommendedName>
    <alternativeName>
        <fullName evidence="8">U2 snRNP auxiliary factor large subunit</fullName>
    </alternativeName>
</protein>
<dbReference type="SUPFAM" id="SSF54928">
    <property type="entry name" value="RNA-binding domain, RBD"/>
    <property type="match status" value="2"/>
</dbReference>
<evidence type="ECO:0000256" key="8">
    <source>
        <dbReference type="RuleBase" id="RU364135"/>
    </source>
</evidence>
<evidence type="ECO:0000256" key="6">
    <source>
        <dbReference type="ARBA" id="ARBA00023242"/>
    </source>
</evidence>
<sequence>MMKDRVATHPIDIEVIALETTTEAVASTEIEILIGTAIGNAILLADGMMIGTVRVGMKRDTMSGIEVRGIEMPDLSAKLRDAERTRGLEDEAARLSKKRIENQLQVCSSDRIAKVLDLAETVPINLRKRRQTYWDVKPQGYENISAEQAKVSGLFPLPGAPRLGAMDPTKLAALAAKPEAHIPIATPLKATHARQSRRLHVSGFPKNVSEEILAAFFNDLMNGLNISTSGKEPVLGAQLNDDKTYAFLEFRTPEEATVGIAFDGTDFEGSILKLRRPKDYIVPASSDEKHIPGVVATTVPDSVNKIYIGNLPLYLNEEQIVELIAAFGELKSFHLVKDTATEESKGFAFCEYVDPTNTDIAIQGLHGMELAEQNLVVHRASVGTLQKDLEGQGVEAVKALAVENGTTSSRILQLHNMVTPEDLVDNEDYEDICEDIREECQKFGKVIDVKVPRPAGSRSNPGIGRVFIRFENEQGCTKALKGLAGRRFCDRTVLTSYFAEENYDVNAW</sequence>
<dbReference type="InterPro" id="IPR012677">
    <property type="entry name" value="Nucleotide-bd_a/b_plait_sf"/>
</dbReference>
<keyword evidence="4 7" id="KW-0694">RNA-binding</keyword>
<comment type="subcellular location">
    <subcellularLocation>
        <location evidence="1 8">Nucleus</location>
    </subcellularLocation>
</comment>
<dbReference type="Pfam" id="PF00076">
    <property type="entry name" value="RRM_1"/>
    <property type="match status" value="2"/>
</dbReference>
<dbReference type="OrthoDB" id="10266058at2759"/>
<dbReference type="GO" id="GO:0045292">
    <property type="term" value="P:mRNA cis splicing, via spliceosome"/>
    <property type="evidence" value="ECO:0007669"/>
    <property type="project" value="EnsemblFungi"/>
</dbReference>
<dbReference type="EMBL" id="LXFE01003497">
    <property type="protein sequence ID" value="OLL22320.1"/>
    <property type="molecule type" value="Genomic_DNA"/>
</dbReference>
<evidence type="ECO:0000256" key="2">
    <source>
        <dbReference type="ARBA" id="ARBA00022664"/>
    </source>
</evidence>
<dbReference type="InterPro" id="IPR000504">
    <property type="entry name" value="RRM_dom"/>
</dbReference>
<dbReference type="InterPro" id="IPR006529">
    <property type="entry name" value="U2AF_lg"/>
</dbReference>
<dbReference type="InterPro" id="IPR035979">
    <property type="entry name" value="RBD_domain_sf"/>
</dbReference>
<dbReference type="Gene3D" id="3.30.70.330">
    <property type="match status" value="3"/>
</dbReference>
<name>A0A1U7LI35_NEOID</name>
<gene>
    <name evidence="10" type="ORF">NEOLI_005109</name>
</gene>
<feature type="domain" description="RRM" evidence="9">
    <location>
        <begin position="304"/>
        <end position="382"/>
    </location>
</feature>
<organism evidence="10 11">
    <name type="scientific">Neolecta irregularis (strain DAH-3)</name>
    <dbReference type="NCBI Taxonomy" id="1198029"/>
    <lineage>
        <taxon>Eukaryota</taxon>
        <taxon>Fungi</taxon>
        <taxon>Dikarya</taxon>
        <taxon>Ascomycota</taxon>
        <taxon>Taphrinomycotina</taxon>
        <taxon>Neolectales</taxon>
        <taxon>Neolectaceae</taxon>
        <taxon>Neolecta</taxon>
    </lineage>
</organism>
<comment type="caution">
    <text evidence="10">The sequence shown here is derived from an EMBL/GenBank/DDBJ whole genome shotgun (WGS) entry which is preliminary data.</text>
</comment>
<dbReference type="GO" id="GO:0071004">
    <property type="term" value="C:U2-type prespliceosome"/>
    <property type="evidence" value="ECO:0007669"/>
    <property type="project" value="EnsemblFungi"/>
</dbReference>
<evidence type="ECO:0000313" key="10">
    <source>
        <dbReference type="EMBL" id="OLL22320.1"/>
    </source>
</evidence>
<dbReference type="PROSITE" id="PS50102">
    <property type="entry name" value="RRM"/>
    <property type="match status" value="3"/>
</dbReference>
<reference evidence="10 11" key="1">
    <citation type="submission" date="2016-04" db="EMBL/GenBank/DDBJ databases">
        <title>Evolutionary innovation and constraint leading to complex multicellularity in the Ascomycota.</title>
        <authorList>
            <person name="Cisse O."/>
            <person name="Nguyen A."/>
            <person name="Hewitt D.A."/>
            <person name="Jedd G."/>
            <person name="Stajich J.E."/>
        </authorList>
    </citation>
    <scope>NUCLEOTIDE SEQUENCE [LARGE SCALE GENOMIC DNA]</scope>
    <source>
        <strain evidence="10 11">DAH-3</strain>
    </source>
</reference>
<dbReference type="OMA" id="MTQWDIK"/>
<dbReference type="GO" id="GO:0005686">
    <property type="term" value="C:U2 snRNP"/>
    <property type="evidence" value="ECO:0007669"/>
    <property type="project" value="EnsemblFungi"/>
</dbReference>
<dbReference type="SMART" id="SM00360">
    <property type="entry name" value="RRM"/>
    <property type="match status" value="3"/>
</dbReference>
<dbReference type="GO" id="GO:0000243">
    <property type="term" value="C:commitment complex"/>
    <property type="evidence" value="ECO:0007669"/>
    <property type="project" value="EnsemblFungi"/>
</dbReference>
<keyword evidence="3" id="KW-0677">Repeat</keyword>
<dbReference type="GO" id="GO:0089701">
    <property type="term" value="C:U2AF complex"/>
    <property type="evidence" value="ECO:0007669"/>
    <property type="project" value="EnsemblFungi"/>
</dbReference>
<evidence type="ECO:0000256" key="3">
    <source>
        <dbReference type="ARBA" id="ARBA00022737"/>
    </source>
</evidence>
<feature type="domain" description="RRM" evidence="9">
    <location>
        <begin position="410"/>
        <end position="500"/>
    </location>
</feature>
<evidence type="ECO:0000256" key="1">
    <source>
        <dbReference type="ARBA" id="ARBA00004123"/>
    </source>
</evidence>
<evidence type="ECO:0000313" key="11">
    <source>
        <dbReference type="Proteomes" id="UP000186594"/>
    </source>
</evidence>
<evidence type="ECO:0000259" key="9">
    <source>
        <dbReference type="PROSITE" id="PS50102"/>
    </source>
</evidence>
<dbReference type="Proteomes" id="UP000186594">
    <property type="component" value="Unassembled WGS sequence"/>
</dbReference>
<keyword evidence="11" id="KW-1185">Reference proteome</keyword>
<evidence type="ECO:0000256" key="4">
    <source>
        <dbReference type="ARBA" id="ARBA00022884"/>
    </source>
</evidence>
<feature type="domain" description="RRM" evidence="9">
    <location>
        <begin position="197"/>
        <end position="279"/>
    </location>
</feature>
<keyword evidence="2 8" id="KW-0507">mRNA processing</keyword>